<dbReference type="AlphaFoldDB" id="A0A172Y4G7"/>
<feature type="domain" description="NAD(P)-binding" evidence="1">
    <location>
        <begin position="17"/>
        <end position="78"/>
    </location>
</feature>
<keyword evidence="3" id="KW-1185">Reference proteome</keyword>
<dbReference type="STRING" id="588932.DA69_04425"/>
<dbReference type="KEGG" id="bne:DA69_04425"/>
<organism evidence="2 3">
    <name type="scientific">Brevundimonas naejangsanensis</name>
    <dbReference type="NCBI Taxonomy" id="588932"/>
    <lineage>
        <taxon>Bacteria</taxon>
        <taxon>Pseudomonadati</taxon>
        <taxon>Pseudomonadota</taxon>
        <taxon>Alphaproteobacteria</taxon>
        <taxon>Caulobacterales</taxon>
        <taxon>Caulobacteraceae</taxon>
        <taxon>Brevundimonas</taxon>
    </lineage>
</organism>
<dbReference type="SUPFAM" id="SSF51735">
    <property type="entry name" value="NAD(P)-binding Rossmann-fold domains"/>
    <property type="match status" value="1"/>
</dbReference>
<dbReference type="Pfam" id="PF16363">
    <property type="entry name" value="GDP_Man_Dehyd"/>
    <property type="match status" value="1"/>
</dbReference>
<dbReference type="Proteomes" id="UP000077603">
    <property type="component" value="Chromosome"/>
</dbReference>
<evidence type="ECO:0000259" key="1">
    <source>
        <dbReference type="Pfam" id="PF16363"/>
    </source>
</evidence>
<dbReference type="InterPro" id="IPR016040">
    <property type="entry name" value="NAD(P)-bd_dom"/>
</dbReference>
<accession>A0A172Y4G7</accession>
<gene>
    <name evidence="2" type="ORF">DA69_04425</name>
</gene>
<reference evidence="2 3" key="1">
    <citation type="journal article" date="2014" name="Genome Announc.">
        <title>Genome Sequence of a Promising Hydrogen-Producing Facultative Anaerobic Bacterium, Brevundimonas naejangsanensis Strain B1.</title>
        <authorList>
            <person name="Su H."/>
            <person name="Zhang T."/>
            <person name="Bao M."/>
            <person name="Jiang Y."/>
            <person name="Wang Y."/>
            <person name="Tan T."/>
        </authorList>
    </citation>
    <scope>NUCLEOTIDE SEQUENCE [LARGE SCALE GENOMIC DNA]</scope>
    <source>
        <strain evidence="2 3">B1</strain>
    </source>
</reference>
<dbReference type="EMBL" id="CP015614">
    <property type="protein sequence ID" value="ANF54052.1"/>
    <property type="molecule type" value="Genomic_DNA"/>
</dbReference>
<proteinExistence type="predicted"/>
<sequence>MESVVFDLAQAVQFGPLVTDDVRDSRALADCIRRYAIGAVLHFAGLMEVGRSMVKPPEFWDVNLDGVAAVLASMRTAAYGVLSFYRRPPSTALLQRVNWTRTTSQARSILTSSASWR</sequence>
<name>A0A172Y4G7_9CAUL</name>
<evidence type="ECO:0000313" key="3">
    <source>
        <dbReference type="Proteomes" id="UP000077603"/>
    </source>
</evidence>
<protein>
    <recommendedName>
        <fullName evidence="1">NAD(P)-binding domain-containing protein</fullName>
    </recommendedName>
</protein>
<evidence type="ECO:0000313" key="2">
    <source>
        <dbReference type="EMBL" id="ANF54052.1"/>
    </source>
</evidence>
<dbReference type="InterPro" id="IPR036291">
    <property type="entry name" value="NAD(P)-bd_dom_sf"/>
</dbReference>
<dbReference type="Gene3D" id="3.40.50.720">
    <property type="entry name" value="NAD(P)-binding Rossmann-like Domain"/>
    <property type="match status" value="1"/>
</dbReference>